<protein>
    <submittedName>
        <fullName evidence="1">Uncharacterized protein</fullName>
    </submittedName>
</protein>
<evidence type="ECO:0000313" key="2">
    <source>
        <dbReference type="Proteomes" id="UP000542973"/>
    </source>
</evidence>
<dbReference type="RefSeq" id="WP_053821729.1">
    <property type="nucleotide sequence ID" value="NZ_BAAAEB010000046.1"/>
</dbReference>
<dbReference type="AlphaFoldDB" id="A0A849BH31"/>
<comment type="caution">
    <text evidence="1">The sequence shown here is derived from an EMBL/GenBank/DDBJ whole genome shotgun (WGS) entry which is preliminary data.</text>
</comment>
<reference evidence="1 2" key="1">
    <citation type="submission" date="2020-05" db="EMBL/GenBank/DDBJ databases">
        <title>MicrobeNet Type strains.</title>
        <authorList>
            <person name="Nicholson A.C."/>
        </authorList>
    </citation>
    <scope>NUCLEOTIDE SEQUENCE [LARGE SCALE GENOMIC DNA]</scope>
    <source>
        <strain evidence="1 2">ATCC 700815</strain>
    </source>
</reference>
<sequence>MTRQIKNKAEIRAMIRAEQAKWPECKEACFGDICVQAPDATGCNWGLSKMEGEHAEACMARIQPFIESMKAQFSVPEEEKRG</sequence>
<dbReference type="EMBL" id="JABEMD010000036">
    <property type="protein sequence ID" value="NNH12935.1"/>
    <property type="molecule type" value="Genomic_DNA"/>
</dbReference>
<organism evidence="1 2">
    <name type="scientific">Cupriavidus gilardii</name>
    <dbReference type="NCBI Taxonomy" id="82541"/>
    <lineage>
        <taxon>Bacteria</taxon>
        <taxon>Pseudomonadati</taxon>
        <taxon>Pseudomonadota</taxon>
        <taxon>Betaproteobacteria</taxon>
        <taxon>Burkholderiales</taxon>
        <taxon>Burkholderiaceae</taxon>
        <taxon>Cupriavidus</taxon>
    </lineage>
</organism>
<accession>A0A849BH31</accession>
<name>A0A849BH31_9BURK</name>
<dbReference type="Proteomes" id="UP000542973">
    <property type="component" value="Unassembled WGS sequence"/>
</dbReference>
<proteinExistence type="predicted"/>
<evidence type="ECO:0000313" key="1">
    <source>
        <dbReference type="EMBL" id="NNH12935.1"/>
    </source>
</evidence>
<gene>
    <name evidence="1" type="ORF">HLB16_18890</name>
</gene>